<dbReference type="EMBL" id="JAHHHD010000010">
    <property type="protein sequence ID" value="MBW4659287.1"/>
    <property type="molecule type" value="Genomic_DNA"/>
</dbReference>
<dbReference type="AlphaFoldDB" id="A0A951UMG3"/>
<evidence type="ECO:0008006" key="3">
    <source>
        <dbReference type="Google" id="ProtNLM"/>
    </source>
</evidence>
<accession>A0A951UMG3</accession>
<name>A0A951UMG3_9CYAN</name>
<protein>
    <recommendedName>
        <fullName evidence="3">SPOR domain-containing protein</fullName>
    </recommendedName>
</protein>
<reference evidence="1" key="1">
    <citation type="submission" date="2021-05" db="EMBL/GenBank/DDBJ databases">
        <authorList>
            <person name="Pietrasiak N."/>
            <person name="Ward R."/>
            <person name="Stajich J.E."/>
            <person name="Kurbessoian T."/>
        </authorList>
    </citation>
    <scope>NUCLEOTIDE SEQUENCE</scope>
    <source>
        <strain evidence="1">UHER 2000/2452</strain>
    </source>
</reference>
<organism evidence="1 2">
    <name type="scientific">Drouetiella hepatica Uher 2000/2452</name>
    <dbReference type="NCBI Taxonomy" id="904376"/>
    <lineage>
        <taxon>Bacteria</taxon>
        <taxon>Bacillati</taxon>
        <taxon>Cyanobacteriota</taxon>
        <taxon>Cyanophyceae</taxon>
        <taxon>Oculatellales</taxon>
        <taxon>Oculatellaceae</taxon>
        <taxon>Drouetiella</taxon>
    </lineage>
</organism>
<sequence>MPHNTNPDGCGSDFDALEQLADRIGYRDRLNHWAVIRLLPNMQRVVVGRFRSRSDADGHQRFLQQHVPEGEFIVLFDSQQYLD</sequence>
<proteinExistence type="predicted"/>
<gene>
    <name evidence="1" type="ORF">KME15_11475</name>
</gene>
<evidence type="ECO:0000313" key="1">
    <source>
        <dbReference type="EMBL" id="MBW4659287.1"/>
    </source>
</evidence>
<comment type="caution">
    <text evidence="1">The sequence shown here is derived from an EMBL/GenBank/DDBJ whole genome shotgun (WGS) entry which is preliminary data.</text>
</comment>
<evidence type="ECO:0000313" key="2">
    <source>
        <dbReference type="Proteomes" id="UP000757435"/>
    </source>
</evidence>
<reference evidence="1" key="2">
    <citation type="journal article" date="2022" name="Microbiol. Resour. Announc.">
        <title>Metagenome Sequencing to Explore Phylogenomics of Terrestrial Cyanobacteria.</title>
        <authorList>
            <person name="Ward R.D."/>
            <person name="Stajich J.E."/>
            <person name="Johansen J.R."/>
            <person name="Huntemann M."/>
            <person name="Clum A."/>
            <person name="Foster B."/>
            <person name="Foster B."/>
            <person name="Roux S."/>
            <person name="Palaniappan K."/>
            <person name="Varghese N."/>
            <person name="Mukherjee S."/>
            <person name="Reddy T.B.K."/>
            <person name="Daum C."/>
            <person name="Copeland A."/>
            <person name="Chen I.A."/>
            <person name="Ivanova N.N."/>
            <person name="Kyrpides N.C."/>
            <person name="Shapiro N."/>
            <person name="Eloe-Fadrosh E.A."/>
            <person name="Pietrasiak N."/>
        </authorList>
    </citation>
    <scope>NUCLEOTIDE SEQUENCE</scope>
    <source>
        <strain evidence="1">UHER 2000/2452</strain>
    </source>
</reference>
<dbReference type="Proteomes" id="UP000757435">
    <property type="component" value="Unassembled WGS sequence"/>
</dbReference>